<organism evidence="1 2">
    <name type="scientific">Crepidotus variabilis</name>
    <dbReference type="NCBI Taxonomy" id="179855"/>
    <lineage>
        <taxon>Eukaryota</taxon>
        <taxon>Fungi</taxon>
        <taxon>Dikarya</taxon>
        <taxon>Basidiomycota</taxon>
        <taxon>Agaricomycotina</taxon>
        <taxon>Agaricomycetes</taxon>
        <taxon>Agaricomycetidae</taxon>
        <taxon>Agaricales</taxon>
        <taxon>Agaricineae</taxon>
        <taxon>Crepidotaceae</taxon>
        <taxon>Crepidotus</taxon>
    </lineage>
</organism>
<name>A0A9P6ECF9_9AGAR</name>
<dbReference type="EMBL" id="MU157870">
    <property type="protein sequence ID" value="KAF9526522.1"/>
    <property type="molecule type" value="Genomic_DNA"/>
</dbReference>
<reference evidence="1" key="1">
    <citation type="submission" date="2020-11" db="EMBL/GenBank/DDBJ databases">
        <authorList>
            <consortium name="DOE Joint Genome Institute"/>
            <person name="Ahrendt S."/>
            <person name="Riley R."/>
            <person name="Andreopoulos W."/>
            <person name="Labutti K."/>
            <person name="Pangilinan J."/>
            <person name="Ruiz-Duenas F.J."/>
            <person name="Barrasa J.M."/>
            <person name="Sanchez-Garcia M."/>
            <person name="Camarero S."/>
            <person name="Miyauchi S."/>
            <person name="Serrano A."/>
            <person name="Linde D."/>
            <person name="Babiker R."/>
            <person name="Drula E."/>
            <person name="Ayuso-Fernandez I."/>
            <person name="Pacheco R."/>
            <person name="Padilla G."/>
            <person name="Ferreira P."/>
            <person name="Barriuso J."/>
            <person name="Kellner H."/>
            <person name="Castanera R."/>
            <person name="Alfaro M."/>
            <person name="Ramirez L."/>
            <person name="Pisabarro A.G."/>
            <person name="Kuo A."/>
            <person name="Tritt A."/>
            <person name="Lipzen A."/>
            <person name="He G."/>
            <person name="Yan M."/>
            <person name="Ng V."/>
            <person name="Cullen D."/>
            <person name="Martin F."/>
            <person name="Rosso M.-N."/>
            <person name="Henrissat B."/>
            <person name="Hibbett D."/>
            <person name="Martinez A.T."/>
            <person name="Grigoriev I.V."/>
        </authorList>
    </citation>
    <scope>NUCLEOTIDE SEQUENCE</scope>
    <source>
        <strain evidence="1">CBS 506.95</strain>
    </source>
</reference>
<protein>
    <submittedName>
        <fullName evidence="1">Uncharacterized protein</fullName>
    </submittedName>
</protein>
<sequence length="57" mass="6166">MLAVSMNSSLQSLPSLLTVPTSQGSFLFHTSSKVFALAIIHTLYENCQFGLSFSLLS</sequence>
<proteinExistence type="predicted"/>
<dbReference type="AlphaFoldDB" id="A0A9P6ECF9"/>
<evidence type="ECO:0000313" key="2">
    <source>
        <dbReference type="Proteomes" id="UP000807306"/>
    </source>
</evidence>
<keyword evidence="2" id="KW-1185">Reference proteome</keyword>
<gene>
    <name evidence="1" type="ORF">CPB83DRAFT_857670</name>
</gene>
<accession>A0A9P6ECF9</accession>
<comment type="caution">
    <text evidence="1">The sequence shown here is derived from an EMBL/GenBank/DDBJ whole genome shotgun (WGS) entry which is preliminary data.</text>
</comment>
<dbReference type="Proteomes" id="UP000807306">
    <property type="component" value="Unassembled WGS sequence"/>
</dbReference>
<evidence type="ECO:0000313" key="1">
    <source>
        <dbReference type="EMBL" id="KAF9526522.1"/>
    </source>
</evidence>